<dbReference type="InterPro" id="IPR041280">
    <property type="entry name" value="Big_10"/>
</dbReference>
<accession>A0ABW6RXZ5</accession>
<sequence length="250" mass="26780">MRNMIRHLFFAIVIAALAAITSGTAAAALLTPQQIPAVTSISPANGALVGIAHPVTVDFAQPVTDRVLAERSVTISTDQRLPGTFAWNGDRELVWTPDQLLPVNARFTVQAGHAQSRFASNGGTRADANMSTHTFTVFIPGQAPRVMPASMGKPTRPTPVGTFPVMEKDRTIIFDSRTIGIPLSSPEGYYLKGEFAERLTSGGVFVHSAPWSVGQQGNSNVSHGCINLAPADAQWYYNQVSVGDPVTTHW</sequence>
<evidence type="ECO:0000256" key="6">
    <source>
        <dbReference type="ARBA" id="ARBA00023316"/>
    </source>
</evidence>
<evidence type="ECO:0000256" key="7">
    <source>
        <dbReference type="PROSITE-ProRule" id="PRU01373"/>
    </source>
</evidence>
<name>A0ABW6RXZ5_9NOCA</name>
<keyword evidence="4 7" id="KW-0573">Peptidoglycan synthesis</keyword>
<dbReference type="Gene3D" id="2.60.40.3710">
    <property type="match status" value="1"/>
</dbReference>
<evidence type="ECO:0000256" key="3">
    <source>
        <dbReference type="ARBA" id="ARBA00022960"/>
    </source>
</evidence>
<comment type="caution">
    <text evidence="10">The sequence shown here is derived from an EMBL/GenBank/DDBJ whole genome shotgun (WGS) entry which is preliminary data.</text>
</comment>
<keyword evidence="2" id="KW-0808">Transferase</keyword>
<keyword evidence="5" id="KW-0012">Acyltransferase</keyword>
<evidence type="ECO:0000256" key="1">
    <source>
        <dbReference type="ARBA" id="ARBA00004752"/>
    </source>
</evidence>
<gene>
    <name evidence="10" type="ORF">ACFYXQ_14025</name>
</gene>
<feature type="signal peptide" evidence="8">
    <location>
        <begin position="1"/>
        <end position="27"/>
    </location>
</feature>
<dbReference type="Gene3D" id="2.40.440.10">
    <property type="entry name" value="L,D-transpeptidase catalytic domain-like"/>
    <property type="match status" value="1"/>
</dbReference>
<feature type="active site" description="Nucleophile" evidence="7">
    <location>
        <position position="225"/>
    </location>
</feature>
<proteinExistence type="predicted"/>
<evidence type="ECO:0000256" key="4">
    <source>
        <dbReference type="ARBA" id="ARBA00022984"/>
    </source>
</evidence>
<dbReference type="RefSeq" id="WP_387403734.1">
    <property type="nucleotide sequence ID" value="NZ_JBIAQY010000004.1"/>
</dbReference>
<feature type="chain" id="PRO_5046676964" evidence="8">
    <location>
        <begin position="28"/>
        <end position="250"/>
    </location>
</feature>
<dbReference type="SUPFAM" id="SSF141523">
    <property type="entry name" value="L,D-transpeptidase catalytic domain-like"/>
    <property type="match status" value="1"/>
</dbReference>
<keyword evidence="8" id="KW-0732">Signal</keyword>
<dbReference type="Proteomes" id="UP001601992">
    <property type="component" value="Unassembled WGS sequence"/>
</dbReference>
<dbReference type="PANTHER" id="PTHR30582:SF2">
    <property type="entry name" value="L,D-TRANSPEPTIDASE YCIB-RELATED"/>
    <property type="match status" value="1"/>
</dbReference>
<evidence type="ECO:0000256" key="8">
    <source>
        <dbReference type="SAM" id="SignalP"/>
    </source>
</evidence>
<dbReference type="EMBL" id="JBIAQY010000004">
    <property type="protein sequence ID" value="MFF3568885.1"/>
    <property type="molecule type" value="Genomic_DNA"/>
</dbReference>
<dbReference type="Pfam" id="PF17964">
    <property type="entry name" value="Big_10"/>
    <property type="match status" value="1"/>
</dbReference>
<dbReference type="CDD" id="cd13431">
    <property type="entry name" value="LDT_IgD_like_1"/>
    <property type="match status" value="1"/>
</dbReference>
<dbReference type="InterPro" id="IPR005490">
    <property type="entry name" value="LD_TPept_cat_dom"/>
</dbReference>
<evidence type="ECO:0000259" key="9">
    <source>
        <dbReference type="PROSITE" id="PS52029"/>
    </source>
</evidence>
<comment type="pathway">
    <text evidence="1 7">Cell wall biogenesis; peptidoglycan biosynthesis.</text>
</comment>
<keyword evidence="11" id="KW-1185">Reference proteome</keyword>
<evidence type="ECO:0000313" key="10">
    <source>
        <dbReference type="EMBL" id="MFF3568885.1"/>
    </source>
</evidence>
<organism evidence="10 11">
    <name type="scientific">Nocardia jiangxiensis</name>
    <dbReference type="NCBI Taxonomy" id="282685"/>
    <lineage>
        <taxon>Bacteria</taxon>
        <taxon>Bacillati</taxon>
        <taxon>Actinomycetota</taxon>
        <taxon>Actinomycetes</taxon>
        <taxon>Mycobacteriales</taxon>
        <taxon>Nocardiaceae</taxon>
        <taxon>Nocardia</taxon>
    </lineage>
</organism>
<keyword evidence="6 7" id="KW-0961">Cell wall biogenesis/degradation</keyword>
<dbReference type="PROSITE" id="PS52029">
    <property type="entry name" value="LD_TPASE"/>
    <property type="match status" value="1"/>
</dbReference>
<evidence type="ECO:0000313" key="11">
    <source>
        <dbReference type="Proteomes" id="UP001601992"/>
    </source>
</evidence>
<dbReference type="PANTHER" id="PTHR30582">
    <property type="entry name" value="L,D-TRANSPEPTIDASE"/>
    <property type="match status" value="1"/>
</dbReference>
<reference evidence="10 11" key="1">
    <citation type="submission" date="2024-10" db="EMBL/GenBank/DDBJ databases">
        <title>The Natural Products Discovery Center: Release of the First 8490 Sequenced Strains for Exploring Actinobacteria Biosynthetic Diversity.</title>
        <authorList>
            <person name="Kalkreuter E."/>
            <person name="Kautsar S.A."/>
            <person name="Yang D."/>
            <person name="Bader C.D."/>
            <person name="Teijaro C.N."/>
            <person name="Fluegel L."/>
            <person name="Davis C.M."/>
            <person name="Simpson J.R."/>
            <person name="Lauterbach L."/>
            <person name="Steele A.D."/>
            <person name="Gui C."/>
            <person name="Meng S."/>
            <person name="Li G."/>
            <person name="Viehrig K."/>
            <person name="Ye F."/>
            <person name="Su P."/>
            <person name="Kiefer A.F."/>
            <person name="Nichols A."/>
            <person name="Cepeda A.J."/>
            <person name="Yan W."/>
            <person name="Fan B."/>
            <person name="Jiang Y."/>
            <person name="Adhikari A."/>
            <person name="Zheng C.-J."/>
            <person name="Schuster L."/>
            <person name="Cowan T.M."/>
            <person name="Smanski M.J."/>
            <person name="Chevrette M.G."/>
            <person name="De Carvalho L.P.S."/>
            <person name="Shen B."/>
        </authorList>
    </citation>
    <scope>NUCLEOTIDE SEQUENCE [LARGE SCALE GENOMIC DNA]</scope>
    <source>
        <strain evidence="10 11">NPDC002593</strain>
    </source>
</reference>
<dbReference type="CDD" id="cd16913">
    <property type="entry name" value="YkuD_like"/>
    <property type="match status" value="1"/>
</dbReference>
<keyword evidence="3 7" id="KW-0133">Cell shape</keyword>
<dbReference type="Pfam" id="PF03734">
    <property type="entry name" value="YkuD"/>
    <property type="match status" value="1"/>
</dbReference>
<dbReference type="InterPro" id="IPR050979">
    <property type="entry name" value="LD-transpeptidase"/>
</dbReference>
<feature type="domain" description="L,D-TPase catalytic" evidence="9">
    <location>
        <begin position="124"/>
        <end position="249"/>
    </location>
</feature>
<evidence type="ECO:0000256" key="2">
    <source>
        <dbReference type="ARBA" id="ARBA00022679"/>
    </source>
</evidence>
<evidence type="ECO:0000256" key="5">
    <source>
        <dbReference type="ARBA" id="ARBA00023315"/>
    </source>
</evidence>
<dbReference type="InterPro" id="IPR038063">
    <property type="entry name" value="Transpep_catalytic_dom"/>
</dbReference>
<feature type="active site" description="Proton donor/acceptor" evidence="7">
    <location>
        <position position="207"/>
    </location>
</feature>
<protein>
    <submittedName>
        <fullName evidence="10">L,D-transpeptidase family protein</fullName>
    </submittedName>
</protein>